<dbReference type="AlphaFoldDB" id="A0AAV7AKJ5"/>
<evidence type="ECO:0000313" key="3">
    <source>
        <dbReference type="Proteomes" id="UP000824782"/>
    </source>
</evidence>
<evidence type="ECO:0000256" key="1">
    <source>
        <dbReference type="SAM" id="MobiDB-lite"/>
    </source>
</evidence>
<dbReference type="EMBL" id="WNYA01000008">
    <property type="protein sequence ID" value="KAG8559970.1"/>
    <property type="molecule type" value="Genomic_DNA"/>
</dbReference>
<feature type="compositionally biased region" description="Polar residues" evidence="1">
    <location>
        <begin position="145"/>
        <end position="158"/>
    </location>
</feature>
<evidence type="ECO:0000313" key="2">
    <source>
        <dbReference type="EMBL" id="KAG8559970.1"/>
    </source>
</evidence>
<dbReference type="Proteomes" id="UP000824782">
    <property type="component" value="Unassembled WGS sequence"/>
</dbReference>
<accession>A0AAV7AKJ5</accession>
<proteinExistence type="predicted"/>
<organism evidence="2 3">
    <name type="scientific">Engystomops pustulosus</name>
    <name type="common">Tungara frog</name>
    <name type="synonym">Physalaemus pustulosus</name>
    <dbReference type="NCBI Taxonomy" id="76066"/>
    <lineage>
        <taxon>Eukaryota</taxon>
        <taxon>Metazoa</taxon>
        <taxon>Chordata</taxon>
        <taxon>Craniata</taxon>
        <taxon>Vertebrata</taxon>
        <taxon>Euteleostomi</taxon>
        <taxon>Amphibia</taxon>
        <taxon>Batrachia</taxon>
        <taxon>Anura</taxon>
        <taxon>Neobatrachia</taxon>
        <taxon>Hyloidea</taxon>
        <taxon>Leptodactylidae</taxon>
        <taxon>Leiuperinae</taxon>
        <taxon>Engystomops</taxon>
    </lineage>
</organism>
<feature type="region of interest" description="Disordered" evidence="1">
    <location>
        <begin position="145"/>
        <end position="168"/>
    </location>
</feature>
<protein>
    <submittedName>
        <fullName evidence="2">Uncharacterized protein</fullName>
    </submittedName>
</protein>
<sequence length="168" mass="19406">MYYTHYTLLHTTPYYVLHTLHLPIYYTHYTLLCTTHTTPYYTLHLTMYYTLHRPMYHTHTTLDYVSHVSSSSSLWDQSGDIRWRCLPPTLMLLAGDVGAINNLIFRNNACSYCRFMKIITNYGSFCLSFSAFSFLGKHNKSPSEKQSAGLSAVQSIPTPSVERAHRGY</sequence>
<comment type="caution">
    <text evidence="2">The sequence shown here is derived from an EMBL/GenBank/DDBJ whole genome shotgun (WGS) entry which is preliminary data.</text>
</comment>
<keyword evidence="3" id="KW-1185">Reference proteome</keyword>
<gene>
    <name evidence="2" type="ORF">GDO81_017510</name>
</gene>
<reference evidence="2" key="1">
    <citation type="thesis" date="2020" institute="ProQuest LLC" country="789 East Eisenhower Parkway, Ann Arbor, MI, USA">
        <title>Comparative Genomics and Chromosome Evolution.</title>
        <authorList>
            <person name="Mudd A.B."/>
        </authorList>
    </citation>
    <scope>NUCLEOTIDE SEQUENCE</scope>
    <source>
        <strain evidence="2">237g6f4</strain>
        <tissue evidence="2">Blood</tissue>
    </source>
</reference>
<name>A0AAV7AKJ5_ENGPU</name>